<protein>
    <recommendedName>
        <fullName evidence="6">DUF7779 domain-containing protein</fullName>
    </recommendedName>
</protein>
<keyword evidence="3" id="KW-0677">Repeat</keyword>
<evidence type="ECO:0000256" key="3">
    <source>
        <dbReference type="ARBA" id="ARBA00022737"/>
    </source>
</evidence>
<evidence type="ECO:0000256" key="5">
    <source>
        <dbReference type="SAM" id="MobiDB-lite"/>
    </source>
</evidence>
<evidence type="ECO:0000256" key="4">
    <source>
        <dbReference type="ARBA" id="ARBA00022803"/>
    </source>
</evidence>
<dbReference type="Pfam" id="PF25000">
    <property type="entry name" value="DUF7779"/>
    <property type="match status" value="1"/>
</dbReference>
<evidence type="ECO:0000256" key="1">
    <source>
        <dbReference type="ARBA" id="ARBA00004496"/>
    </source>
</evidence>
<dbReference type="Pfam" id="PF13424">
    <property type="entry name" value="TPR_12"/>
    <property type="match status" value="1"/>
</dbReference>
<dbReference type="InterPro" id="IPR056681">
    <property type="entry name" value="DUF7779"/>
</dbReference>
<dbReference type="Gene3D" id="1.25.40.10">
    <property type="entry name" value="Tetratricopeptide repeat domain"/>
    <property type="match status" value="1"/>
</dbReference>
<dbReference type="PROSITE" id="PS50293">
    <property type="entry name" value="TPR_REGION"/>
    <property type="match status" value="1"/>
</dbReference>
<dbReference type="InterPro" id="IPR011990">
    <property type="entry name" value="TPR-like_helical_dom_sf"/>
</dbReference>
<dbReference type="AlphaFoldDB" id="A0A402BC44"/>
<reference evidence="8" key="1">
    <citation type="submission" date="2018-12" db="EMBL/GenBank/DDBJ databases">
        <title>Tengunoibacter tsumagoiensis gen. nov., sp. nov., Dictyobacter kobayashii sp. nov., D. alpinus sp. nov., and D. joshuensis sp. nov. and description of Dictyobacteraceae fam. nov. within the order Ktedonobacterales isolated from Tengu-no-mugimeshi.</title>
        <authorList>
            <person name="Wang C.M."/>
            <person name="Zheng Y."/>
            <person name="Sakai Y."/>
            <person name="Toyoda A."/>
            <person name="Minakuchi Y."/>
            <person name="Abe K."/>
            <person name="Yokota A."/>
            <person name="Yabe S."/>
        </authorList>
    </citation>
    <scope>NUCLEOTIDE SEQUENCE [LARGE SCALE GENOMIC DNA]</scope>
    <source>
        <strain evidence="8">Uno16</strain>
    </source>
</reference>
<keyword evidence="8" id="KW-1185">Reference proteome</keyword>
<organism evidence="7 8">
    <name type="scientific">Dictyobacter alpinus</name>
    <dbReference type="NCBI Taxonomy" id="2014873"/>
    <lineage>
        <taxon>Bacteria</taxon>
        <taxon>Bacillati</taxon>
        <taxon>Chloroflexota</taxon>
        <taxon>Ktedonobacteria</taxon>
        <taxon>Ktedonobacterales</taxon>
        <taxon>Dictyobacteraceae</taxon>
        <taxon>Dictyobacter</taxon>
    </lineage>
</organism>
<comment type="subcellular location">
    <subcellularLocation>
        <location evidence="1">Cytoplasm</location>
    </subcellularLocation>
</comment>
<dbReference type="GO" id="GO:0007018">
    <property type="term" value="P:microtubule-based movement"/>
    <property type="evidence" value="ECO:0007669"/>
    <property type="project" value="TreeGrafter"/>
</dbReference>
<keyword evidence="4" id="KW-0802">TPR repeat</keyword>
<comment type="caution">
    <text evidence="7">The sequence shown here is derived from an EMBL/GenBank/DDBJ whole genome shotgun (WGS) entry which is preliminary data.</text>
</comment>
<evidence type="ECO:0000256" key="2">
    <source>
        <dbReference type="ARBA" id="ARBA00022490"/>
    </source>
</evidence>
<evidence type="ECO:0000313" key="8">
    <source>
        <dbReference type="Proteomes" id="UP000287171"/>
    </source>
</evidence>
<evidence type="ECO:0000259" key="6">
    <source>
        <dbReference type="Pfam" id="PF25000"/>
    </source>
</evidence>
<dbReference type="GO" id="GO:0019894">
    <property type="term" value="F:kinesin binding"/>
    <property type="evidence" value="ECO:0007669"/>
    <property type="project" value="TreeGrafter"/>
</dbReference>
<keyword evidence="2" id="KW-0963">Cytoplasm</keyword>
<name>A0A402BC44_9CHLR</name>
<dbReference type="Proteomes" id="UP000287171">
    <property type="component" value="Unassembled WGS sequence"/>
</dbReference>
<feature type="domain" description="DUF7779" evidence="6">
    <location>
        <begin position="40"/>
        <end position="128"/>
    </location>
</feature>
<feature type="compositionally biased region" description="Polar residues" evidence="5">
    <location>
        <begin position="10"/>
        <end position="21"/>
    </location>
</feature>
<dbReference type="InterPro" id="IPR002151">
    <property type="entry name" value="Kinesin_light"/>
</dbReference>
<sequence>MQELGLGEDVSSSSLARRGQQATGYPESVATTWSLSFAHIEQNNPAAADLLQLCAFMAPDHIPEELFTDAAAYWPMPLREAVADRLRFNQMISELLSFSLVKRLSEDRLLSIHRLVQVVQLERMPEQKRRQWSESLVGAVDAIFPRNPTDPVVAWPLCRRYLEQAQACDILIQEHELVLPEAAALLDRTATYLREHALYPLAEPLYQRALHINEQQGAGENVQTADILTNLAVLYLEQAKYKEAEALYRHVLQIREQ</sequence>
<accession>A0A402BC44</accession>
<dbReference type="SUPFAM" id="SSF48452">
    <property type="entry name" value="TPR-like"/>
    <property type="match status" value="1"/>
</dbReference>
<dbReference type="PANTHER" id="PTHR45783">
    <property type="entry name" value="KINESIN LIGHT CHAIN"/>
    <property type="match status" value="1"/>
</dbReference>
<proteinExistence type="predicted"/>
<dbReference type="PANTHER" id="PTHR45783:SF3">
    <property type="entry name" value="KINESIN LIGHT CHAIN"/>
    <property type="match status" value="1"/>
</dbReference>
<dbReference type="GO" id="GO:0005871">
    <property type="term" value="C:kinesin complex"/>
    <property type="evidence" value="ECO:0007669"/>
    <property type="project" value="InterPro"/>
</dbReference>
<dbReference type="EMBL" id="BIFT01000001">
    <property type="protein sequence ID" value="GCE28909.1"/>
    <property type="molecule type" value="Genomic_DNA"/>
</dbReference>
<evidence type="ECO:0000313" key="7">
    <source>
        <dbReference type="EMBL" id="GCE28909.1"/>
    </source>
</evidence>
<gene>
    <name evidence="7" type="ORF">KDA_43930</name>
</gene>
<feature type="region of interest" description="Disordered" evidence="5">
    <location>
        <begin position="1"/>
        <end position="21"/>
    </location>
</feature>
<dbReference type="GO" id="GO:0005737">
    <property type="term" value="C:cytoplasm"/>
    <property type="evidence" value="ECO:0007669"/>
    <property type="project" value="UniProtKB-SubCell"/>
</dbReference>